<keyword evidence="2 5" id="KW-0489">Methyltransferase</keyword>
<dbReference type="PANTHER" id="PTHR32183">
    <property type="match status" value="1"/>
</dbReference>
<dbReference type="Gene3D" id="3.40.50.150">
    <property type="entry name" value="Vaccinia Virus protein VP39"/>
    <property type="match status" value="1"/>
</dbReference>
<dbReference type="Proteomes" id="UP001597414">
    <property type="component" value="Unassembled WGS sequence"/>
</dbReference>
<dbReference type="EMBL" id="JBHUIV010000020">
    <property type="protein sequence ID" value="MFD2202926.1"/>
    <property type="molecule type" value="Genomic_DNA"/>
</dbReference>
<dbReference type="GO" id="GO:0008168">
    <property type="term" value="F:methyltransferase activity"/>
    <property type="evidence" value="ECO:0007669"/>
    <property type="project" value="UniProtKB-KW"/>
</dbReference>
<dbReference type="PANTHER" id="PTHR32183:SF6">
    <property type="entry name" value="CYSTEINE SULFINATE DESULFINASE_CYSTEINE DESULFURASE AND RELATED ENZYMES"/>
    <property type="match status" value="1"/>
</dbReference>
<dbReference type="GO" id="GO:0032259">
    <property type="term" value="P:methylation"/>
    <property type="evidence" value="ECO:0007669"/>
    <property type="project" value="UniProtKB-KW"/>
</dbReference>
<keyword evidence="4" id="KW-0949">S-adenosyl-L-methionine</keyword>
<dbReference type="Pfam" id="PF05724">
    <property type="entry name" value="TPMT"/>
    <property type="match status" value="1"/>
</dbReference>
<dbReference type="InterPro" id="IPR008854">
    <property type="entry name" value="TPMT"/>
</dbReference>
<keyword evidence="6" id="KW-1185">Reference proteome</keyword>
<gene>
    <name evidence="5" type="ORF">ACFSKV_15220</name>
</gene>
<keyword evidence="3" id="KW-0808">Transferase</keyword>
<dbReference type="RefSeq" id="WP_380804578.1">
    <property type="nucleotide sequence ID" value="NZ_JBHUIV010000020.1"/>
</dbReference>
<evidence type="ECO:0000256" key="2">
    <source>
        <dbReference type="ARBA" id="ARBA00022603"/>
    </source>
</evidence>
<comment type="caution">
    <text evidence="5">The sequence shown here is derived from an EMBL/GenBank/DDBJ whole genome shotgun (WGS) entry which is preliminary data.</text>
</comment>
<evidence type="ECO:0000256" key="3">
    <source>
        <dbReference type="ARBA" id="ARBA00022679"/>
    </source>
</evidence>
<evidence type="ECO:0000313" key="6">
    <source>
        <dbReference type="Proteomes" id="UP001597414"/>
    </source>
</evidence>
<accession>A0ABW5BCK5</accession>
<protein>
    <submittedName>
        <fullName evidence="5">Methyltransferase domain-containing protein</fullName>
    </submittedName>
</protein>
<organism evidence="5 6">
    <name type="scientific">Shivajiella indica</name>
    <dbReference type="NCBI Taxonomy" id="872115"/>
    <lineage>
        <taxon>Bacteria</taxon>
        <taxon>Pseudomonadati</taxon>
        <taxon>Bacteroidota</taxon>
        <taxon>Cytophagia</taxon>
        <taxon>Cytophagales</taxon>
        <taxon>Cyclobacteriaceae</taxon>
        <taxon>Shivajiella</taxon>
    </lineage>
</organism>
<keyword evidence="1" id="KW-0597">Phosphoprotein</keyword>
<evidence type="ECO:0000256" key="4">
    <source>
        <dbReference type="ARBA" id="ARBA00022691"/>
    </source>
</evidence>
<name>A0ABW5BCK5_9BACT</name>
<evidence type="ECO:0000313" key="5">
    <source>
        <dbReference type="EMBL" id="MFD2202926.1"/>
    </source>
</evidence>
<dbReference type="CDD" id="cd02440">
    <property type="entry name" value="AdoMet_MTases"/>
    <property type="match status" value="1"/>
</dbReference>
<dbReference type="SUPFAM" id="SSF53335">
    <property type="entry name" value="S-adenosyl-L-methionine-dependent methyltransferases"/>
    <property type="match status" value="1"/>
</dbReference>
<proteinExistence type="predicted"/>
<dbReference type="InterPro" id="IPR029063">
    <property type="entry name" value="SAM-dependent_MTases_sf"/>
</dbReference>
<dbReference type="PROSITE" id="PS51585">
    <property type="entry name" value="SAM_MT_TPMT"/>
    <property type="match status" value="1"/>
</dbReference>
<reference evidence="6" key="1">
    <citation type="journal article" date="2019" name="Int. J. Syst. Evol. Microbiol.">
        <title>The Global Catalogue of Microorganisms (GCM) 10K type strain sequencing project: providing services to taxonomists for standard genome sequencing and annotation.</title>
        <authorList>
            <consortium name="The Broad Institute Genomics Platform"/>
            <consortium name="The Broad Institute Genome Sequencing Center for Infectious Disease"/>
            <person name="Wu L."/>
            <person name="Ma J."/>
        </authorList>
    </citation>
    <scope>NUCLEOTIDE SEQUENCE [LARGE SCALE GENOMIC DNA]</scope>
    <source>
        <strain evidence="6">KCTC 19812</strain>
    </source>
</reference>
<sequence>MNEAYWTHKYLEKNTGWDIGTASKPILQYLDQISHKDIKILIPGAGNAYEAKFAFESGFKNVNILDFSPIPLQNFKRSCPSFPEENIHCMDFFEHKGNYDLILEQTFFCALPPIERPSYVEKMFQLLKPGGKLVGVLFSRNFDHPGPPFGGSKQEYETYFTKYFDKIEMNDCYNSIPPRLGFELFIKIQKFK</sequence>
<evidence type="ECO:0000256" key="1">
    <source>
        <dbReference type="ARBA" id="ARBA00022553"/>
    </source>
</evidence>